<dbReference type="Proteomes" id="UP000063781">
    <property type="component" value="Chromosome"/>
</dbReference>
<dbReference type="Gene3D" id="3.40.50.510">
    <property type="entry name" value="Phosphotransferase system, mannose-type IIA component"/>
    <property type="match status" value="1"/>
</dbReference>
<dbReference type="GO" id="GO:0009401">
    <property type="term" value="P:phosphoenolpyruvate-dependent sugar phosphotransferase system"/>
    <property type="evidence" value="ECO:0007669"/>
    <property type="project" value="InterPro"/>
</dbReference>
<evidence type="ECO:0000259" key="2">
    <source>
        <dbReference type="PROSITE" id="PS51096"/>
    </source>
</evidence>
<dbReference type="InterPro" id="IPR036662">
    <property type="entry name" value="PTS_EIIA_man-typ_sf"/>
</dbReference>
<gene>
    <name evidence="3" type="ORF">AOC36_10720</name>
</gene>
<organism evidence="3 4">
    <name type="scientific">Erysipelothrix larvae</name>
    <dbReference type="NCBI Taxonomy" id="1514105"/>
    <lineage>
        <taxon>Bacteria</taxon>
        <taxon>Bacillati</taxon>
        <taxon>Bacillota</taxon>
        <taxon>Erysipelotrichia</taxon>
        <taxon>Erysipelotrichales</taxon>
        <taxon>Erysipelotrichaceae</taxon>
        <taxon>Erysipelothrix</taxon>
    </lineage>
</organism>
<dbReference type="GO" id="GO:0016020">
    <property type="term" value="C:membrane"/>
    <property type="evidence" value="ECO:0007669"/>
    <property type="project" value="InterPro"/>
</dbReference>
<dbReference type="EMBL" id="CP013213">
    <property type="protein sequence ID" value="AMC94427.1"/>
    <property type="molecule type" value="Genomic_DNA"/>
</dbReference>
<feature type="domain" description="PTS EIIA type-4" evidence="2">
    <location>
        <begin position="2"/>
        <end position="122"/>
    </location>
</feature>
<sequence length="127" mass="13733">MMIKLIICGHGNFASGLLSSLSLIIGNNSNIYCIDFGGEDDGSGIKNLFMKYAGNSQTIIATDLYGGTPFKQAAMLSMSLSNIHVLTGINLGMLLELSFRLNSTNSIYEILEEVVALGRDNISYFKP</sequence>
<proteinExistence type="predicted"/>
<dbReference type="GO" id="GO:0016740">
    <property type="term" value="F:transferase activity"/>
    <property type="evidence" value="ECO:0007669"/>
    <property type="project" value="UniProtKB-KW"/>
</dbReference>
<keyword evidence="1" id="KW-0808">Transferase</keyword>
<protein>
    <recommendedName>
        <fullName evidence="2">PTS EIIA type-4 domain-containing protein</fullName>
    </recommendedName>
</protein>
<name>A0A109UHK7_9FIRM</name>
<accession>A0A109UHK7</accession>
<keyword evidence="4" id="KW-1185">Reference proteome</keyword>
<evidence type="ECO:0000313" key="4">
    <source>
        <dbReference type="Proteomes" id="UP000063781"/>
    </source>
</evidence>
<dbReference type="AlphaFoldDB" id="A0A109UHK7"/>
<dbReference type="Pfam" id="PF03610">
    <property type="entry name" value="EIIA-man"/>
    <property type="match status" value="1"/>
</dbReference>
<reference evidence="3 4" key="1">
    <citation type="submission" date="2015-10" db="EMBL/GenBank/DDBJ databases">
        <title>Erysipelothrix larvae sp. LV19 isolated from the larval gut of the rhinoceros beetle, Trypoxylus dichotomus.</title>
        <authorList>
            <person name="Lim S."/>
            <person name="Kim B.-C."/>
        </authorList>
    </citation>
    <scope>NUCLEOTIDE SEQUENCE [LARGE SCALE GENOMIC DNA]</scope>
    <source>
        <strain evidence="3 4">LV19</strain>
    </source>
</reference>
<evidence type="ECO:0000313" key="3">
    <source>
        <dbReference type="EMBL" id="AMC94427.1"/>
    </source>
</evidence>
<dbReference type="KEGG" id="erl:AOC36_10720"/>
<dbReference type="PANTHER" id="PTHR33799">
    <property type="entry name" value="PTS PERMEASE-RELATED-RELATED"/>
    <property type="match status" value="1"/>
</dbReference>
<dbReference type="InterPro" id="IPR051471">
    <property type="entry name" value="Bacterial_PTS_sugar_comp"/>
</dbReference>
<dbReference type="PANTHER" id="PTHR33799:SF1">
    <property type="entry name" value="PTS SYSTEM MANNOSE-SPECIFIC EIIAB COMPONENT-RELATED"/>
    <property type="match status" value="1"/>
</dbReference>
<dbReference type="PROSITE" id="PS51096">
    <property type="entry name" value="PTS_EIIA_TYPE_4"/>
    <property type="match status" value="1"/>
</dbReference>
<dbReference type="STRING" id="1514105.AOC36_10720"/>
<evidence type="ECO:0000256" key="1">
    <source>
        <dbReference type="ARBA" id="ARBA00022679"/>
    </source>
</evidence>
<dbReference type="SUPFAM" id="SSF53062">
    <property type="entry name" value="PTS system fructose IIA component-like"/>
    <property type="match status" value="1"/>
</dbReference>
<dbReference type="InterPro" id="IPR004701">
    <property type="entry name" value="PTS_EIIA_man-typ"/>
</dbReference>